<proteinExistence type="predicted"/>
<dbReference type="AlphaFoldDB" id="A0A103YGV1"/>
<reference evidence="1 2" key="1">
    <citation type="journal article" date="2016" name="Sci. Rep.">
        <title>The genome sequence of the outbreeding globe artichoke constructed de novo incorporating a phase-aware low-pass sequencing strategy of F1 progeny.</title>
        <authorList>
            <person name="Scaglione D."/>
            <person name="Reyes-Chin-Wo S."/>
            <person name="Acquadro A."/>
            <person name="Froenicke L."/>
            <person name="Portis E."/>
            <person name="Beitel C."/>
            <person name="Tirone M."/>
            <person name="Mauro R."/>
            <person name="Lo Monaco A."/>
            <person name="Mauromicale G."/>
            <person name="Faccioli P."/>
            <person name="Cattivelli L."/>
            <person name="Rieseberg L."/>
            <person name="Michelmore R."/>
            <person name="Lanteri S."/>
        </authorList>
    </citation>
    <scope>NUCLEOTIDE SEQUENCE [LARGE SCALE GENOMIC DNA]</scope>
    <source>
        <strain evidence="1">2C</strain>
    </source>
</reference>
<sequence>MDLEGSNEFVSSILSFDRDDDDDTSNYPWNSGGELQLHGTCAVCGCNLVIASTVGRLMREQRPCFCGYLRNPSLRQFVSPATAKRVASQCGVSIPQC</sequence>
<dbReference type="Gramene" id="KVI08843">
    <property type="protein sequence ID" value="KVI08843"/>
    <property type="gene ID" value="Ccrd_012781"/>
</dbReference>
<organism evidence="1 2">
    <name type="scientific">Cynara cardunculus var. scolymus</name>
    <name type="common">Globe artichoke</name>
    <name type="synonym">Cynara scolymus</name>
    <dbReference type="NCBI Taxonomy" id="59895"/>
    <lineage>
        <taxon>Eukaryota</taxon>
        <taxon>Viridiplantae</taxon>
        <taxon>Streptophyta</taxon>
        <taxon>Embryophyta</taxon>
        <taxon>Tracheophyta</taxon>
        <taxon>Spermatophyta</taxon>
        <taxon>Magnoliopsida</taxon>
        <taxon>eudicotyledons</taxon>
        <taxon>Gunneridae</taxon>
        <taxon>Pentapetalae</taxon>
        <taxon>asterids</taxon>
        <taxon>campanulids</taxon>
        <taxon>Asterales</taxon>
        <taxon>Asteraceae</taxon>
        <taxon>Carduoideae</taxon>
        <taxon>Cardueae</taxon>
        <taxon>Carduinae</taxon>
        <taxon>Cynara</taxon>
    </lineage>
</organism>
<evidence type="ECO:0008006" key="3">
    <source>
        <dbReference type="Google" id="ProtNLM"/>
    </source>
</evidence>
<gene>
    <name evidence="1" type="ORF">Ccrd_012781</name>
</gene>
<keyword evidence="2" id="KW-1185">Reference proteome</keyword>
<evidence type="ECO:0000313" key="2">
    <source>
        <dbReference type="Proteomes" id="UP000243975"/>
    </source>
</evidence>
<dbReference type="InterPro" id="IPR036312">
    <property type="entry name" value="Bifun_inhib/LTP/seed_sf"/>
</dbReference>
<dbReference type="Gene3D" id="1.10.110.10">
    <property type="entry name" value="Plant lipid-transfer and hydrophobic proteins"/>
    <property type="match status" value="1"/>
</dbReference>
<protein>
    <recommendedName>
        <fullName evidence="3">Bifunctional inhibitor/plant lipid transfer protein/seed storage helical domain-containing protein</fullName>
    </recommendedName>
</protein>
<dbReference type="Proteomes" id="UP000243975">
    <property type="component" value="Unassembled WGS sequence"/>
</dbReference>
<accession>A0A103YGV1</accession>
<dbReference type="EMBL" id="LEKV01001086">
    <property type="protein sequence ID" value="KVI08843.1"/>
    <property type="molecule type" value="Genomic_DNA"/>
</dbReference>
<name>A0A103YGV1_CYNCS</name>
<dbReference type="SUPFAM" id="SSF47699">
    <property type="entry name" value="Bifunctional inhibitor/lipid-transfer protein/seed storage 2S albumin"/>
    <property type="match status" value="1"/>
</dbReference>
<evidence type="ECO:0000313" key="1">
    <source>
        <dbReference type="EMBL" id="KVI08843.1"/>
    </source>
</evidence>
<comment type="caution">
    <text evidence="1">The sequence shown here is derived from an EMBL/GenBank/DDBJ whole genome shotgun (WGS) entry which is preliminary data.</text>
</comment>